<dbReference type="RefSeq" id="WP_118990031.1">
    <property type="nucleotide sequence ID" value="NZ_CP023434.1"/>
</dbReference>
<feature type="compositionally biased region" description="Polar residues" evidence="1">
    <location>
        <begin position="97"/>
        <end position="109"/>
    </location>
</feature>
<reference evidence="2 3" key="1">
    <citation type="submission" date="2017-09" db="EMBL/GenBank/DDBJ databases">
        <title>Complete genome sequence of Oxytococcus suis strain ZY16052.</title>
        <authorList>
            <person name="Li F."/>
        </authorList>
    </citation>
    <scope>NUCLEOTIDE SEQUENCE [LARGE SCALE GENOMIC DNA]</scope>
    <source>
        <strain evidence="2 3">ZY16052</strain>
    </source>
</reference>
<feature type="compositionally biased region" description="Basic and acidic residues" evidence="1">
    <location>
        <begin position="67"/>
        <end position="87"/>
    </location>
</feature>
<accession>A0A347WJ58</accession>
<proteinExistence type="predicted"/>
<protein>
    <submittedName>
        <fullName evidence="2">Uncharacterized protein</fullName>
    </submittedName>
</protein>
<dbReference type="AlphaFoldDB" id="A0A347WJ58"/>
<evidence type="ECO:0000313" key="2">
    <source>
        <dbReference type="EMBL" id="AXY25115.1"/>
    </source>
</evidence>
<dbReference type="KEGG" id="abae:CL176_03205"/>
<name>A0A347WJ58_9LACT</name>
<dbReference type="Proteomes" id="UP000263232">
    <property type="component" value="Chromosome"/>
</dbReference>
<keyword evidence="3" id="KW-1185">Reference proteome</keyword>
<evidence type="ECO:0000256" key="1">
    <source>
        <dbReference type="SAM" id="MobiDB-lite"/>
    </source>
</evidence>
<evidence type="ECO:0000313" key="3">
    <source>
        <dbReference type="Proteomes" id="UP000263232"/>
    </source>
</evidence>
<feature type="compositionally biased region" description="Basic and acidic residues" evidence="1">
    <location>
        <begin position="34"/>
        <end position="50"/>
    </location>
</feature>
<organism evidence="2 3">
    <name type="scientific">Suicoccus acidiformans</name>
    <dbReference type="NCBI Taxonomy" id="2036206"/>
    <lineage>
        <taxon>Bacteria</taxon>
        <taxon>Bacillati</taxon>
        <taxon>Bacillota</taxon>
        <taxon>Bacilli</taxon>
        <taxon>Lactobacillales</taxon>
        <taxon>Aerococcaceae</taxon>
        <taxon>Suicoccus</taxon>
    </lineage>
</organism>
<feature type="compositionally biased region" description="Basic and acidic residues" evidence="1">
    <location>
        <begin position="112"/>
        <end position="130"/>
    </location>
</feature>
<gene>
    <name evidence="2" type="ORF">CL176_03205</name>
</gene>
<dbReference type="EMBL" id="CP023434">
    <property type="protein sequence ID" value="AXY25115.1"/>
    <property type="molecule type" value="Genomic_DNA"/>
</dbReference>
<sequence>MSRYDGPAFNRKARRKHFEPTDSYQPAFRKDKKPKTNLERMSRQTSRSDLRMSQQTPPTRYEVPFLKQEKQVKAELVESTSEQRSHSQGDNAKGLSKYQSESTSMQGQSGYKHPELLKEEAKSEPQKVSEGDTPQILKHSLRILAKRMVKYKDDFILFDK</sequence>
<feature type="region of interest" description="Disordered" evidence="1">
    <location>
        <begin position="1"/>
        <end position="134"/>
    </location>
</feature>